<dbReference type="SUPFAM" id="SSF51735">
    <property type="entry name" value="NAD(P)-binding Rossmann-fold domains"/>
    <property type="match status" value="1"/>
</dbReference>
<dbReference type="RefSeq" id="WP_062092132.1">
    <property type="nucleotide sequence ID" value="NZ_FCOK02000092.1"/>
</dbReference>
<evidence type="ECO:0000256" key="4">
    <source>
        <dbReference type="RuleBase" id="RU003719"/>
    </source>
</evidence>
<dbReference type="GO" id="GO:0030267">
    <property type="term" value="F:glyoxylate reductase (NADPH) activity"/>
    <property type="evidence" value="ECO:0007669"/>
    <property type="project" value="TreeGrafter"/>
</dbReference>
<dbReference type="Proteomes" id="UP000054683">
    <property type="component" value="Unassembled WGS sequence"/>
</dbReference>
<evidence type="ECO:0000259" key="5">
    <source>
        <dbReference type="Pfam" id="PF00389"/>
    </source>
</evidence>
<reference evidence="7 8" key="1">
    <citation type="submission" date="2016-01" db="EMBL/GenBank/DDBJ databases">
        <authorList>
            <person name="Oliw E.H."/>
        </authorList>
    </citation>
    <scope>NUCLEOTIDE SEQUENCE [LARGE SCALE GENOMIC DNA]</scope>
    <source>
        <strain evidence="7">LMG 27134</strain>
    </source>
</reference>
<dbReference type="PROSITE" id="PS00670">
    <property type="entry name" value="D_2_HYDROXYACID_DH_2"/>
    <property type="match status" value="1"/>
</dbReference>
<dbReference type="PANTHER" id="PTHR10996">
    <property type="entry name" value="2-HYDROXYACID DEHYDROGENASE-RELATED"/>
    <property type="match status" value="1"/>
</dbReference>
<evidence type="ECO:0000313" key="7">
    <source>
        <dbReference type="EMBL" id="SAL68498.1"/>
    </source>
</evidence>
<feature type="domain" description="D-isomer specific 2-hydroxyacid dehydrogenase catalytic" evidence="5">
    <location>
        <begin position="32"/>
        <end position="323"/>
    </location>
</feature>
<organism evidence="7 8">
    <name type="scientific">Caballeronia udeis</name>
    <dbReference type="NCBI Taxonomy" id="1232866"/>
    <lineage>
        <taxon>Bacteria</taxon>
        <taxon>Pseudomonadati</taxon>
        <taxon>Pseudomonadota</taxon>
        <taxon>Betaproteobacteria</taxon>
        <taxon>Burkholderiales</taxon>
        <taxon>Burkholderiaceae</taxon>
        <taxon>Caballeronia</taxon>
    </lineage>
</organism>
<dbReference type="InterPro" id="IPR006140">
    <property type="entry name" value="D-isomer_DH_NAD-bd"/>
</dbReference>
<dbReference type="InterPro" id="IPR050223">
    <property type="entry name" value="D-isomer_2-hydroxyacid_DH"/>
</dbReference>
<dbReference type="InterPro" id="IPR029753">
    <property type="entry name" value="D-isomer_DH_CS"/>
</dbReference>
<dbReference type="SUPFAM" id="SSF52283">
    <property type="entry name" value="Formate/glycerate dehydrogenase catalytic domain-like"/>
    <property type="match status" value="1"/>
</dbReference>
<evidence type="ECO:0000313" key="8">
    <source>
        <dbReference type="Proteomes" id="UP000054683"/>
    </source>
</evidence>
<dbReference type="InterPro" id="IPR006139">
    <property type="entry name" value="D-isomer_2_OHA_DH_cat_dom"/>
</dbReference>
<evidence type="ECO:0000259" key="6">
    <source>
        <dbReference type="Pfam" id="PF02826"/>
    </source>
</evidence>
<evidence type="ECO:0000256" key="1">
    <source>
        <dbReference type="ARBA" id="ARBA00005854"/>
    </source>
</evidence>
<protein>
    <submittedName>
        <fullName evidence="7">Gluconate 2-dehydrogenase</fullName>
    </submittedName>
</protein>
<dbReference type="GO" id="GO:0005829">
    <property type="term" value="C:cytosol"/>
    <property type="evidence" value="ECO:0007669"/>
    <property type="project" value="TreeGrafter"/>
</dbReference>
<dbReference type="Pfam" id="PF00389">
    <property type="entry name" value="2-Hacid_dh"/>
    <property type="match status" value="1"/>
</dbReference>
<keyword evidence="3" id="KW-0520">NAD</keyword>
<dbReference type="AlphaFoldDB" id="A0A158JI35"/>
<gene>
    <name evidence="7" type="ORF">AWB69_08021</name>
</gene>
<dbReference type="EMBL" id="FCOK02000092">
    <property type="protein sequence ID" value="SAL68498.1"/>
    <property type="molecule type" value="Genomic_DNA"/>
</dbReference>
<dbReference type="GO" id="GO:0016618">
    <property type="term" value="F:hydroxypyruvate reductase [NAD(P)H] activity"/>
    <property type="evidence" value="ECO:0007669"/>
    <property type="project" value="TreeGrafter"/>
</dbReference>
<dbReference type="FunFam" id="3.40.50.720:FF:000203">
    <property type="entry name" value="D-3-phosphoglycerate dehydrogenase (SerA)"/>
    <property type="match status" value="1"/>
</dbReference>
<name>A0A158JI35_9BURK</name>
<comment type="similarity">
    <text evidence="1 4">Belongs to the D-isomer specific 2-hydroxyacid dehydrogenase family.</text>
</comment>
<dbReference type="Gene3D" id="3.40.50.720">
    <property type="entry name" value="NAD(P)-binding Rossmann-like Domain"/>
    <property type="match status" value="2"/>
</dbReference>
<sequence length="324" mass="34962">MNAKTRVRVLYLARGAEDLYNTVRSYLPTGFELVTLAGDAPEEVYRQLPGCEVIVVATRRLDAAMIAAATQLRLVVHQGVGYHDTVDAPALRERGVALAITPDGTATTVAEHAVMLMLAACRHLAFADSELRAGRFHVNALRLKSQTLAGRKIGFIGMGRIGRATALRLREWGTSGLYVDPVALSGTSEAELGVRRVTLDELLAQADIVSLHVPLTQDTRAMIDARALARMKAGAVLVNTARGPVVDQAALVSALDSGHLGGAGFDVFEQEPVTVNHPLARFENVVLTPHIAAATRDTFDAKMGGVFERIRRFYAAEPMQDQVF</sequence>
<dbReference type="CDD" id="cd12175">
    <property type="entry name" value="2-Hacid_dh_11"/>
    <property type="match status" value="1"/>
</dbReference>
<keyword evidence="2 4" id="KW-0560">Oxidoreductase</keyword>
<dbReference type="Pfam" id="PF02826">
    <property type="entry name" value="2-Hacid_dh_C"/>
    <property type="match status" value="1"/>
</dbReference>
<dbReference type="InterPro" id="IPR036291">
    <property type="entry name" value="NAD(P)-bd_dom_sf"/>
</dbReference>
<dbReference type="PANTHER" id="PTHR10996:SF178">
    <property type="entry name" value="2-HYDROXYACID DEHYDROGENASE YGL185C-RELATED"/>
    <property type="match status" value="1"/>
</dbReference>
<accession>A0A158JI35</accession>
<proteinExistence type="inferred from homology"/>
<evidence type="ECO:0000256" key="2">
    <source>
        <dbReference type="ARBA" id="ARBA00023002"/>
    </source>
</evidence>
<dbReference type="PROSITE" id="PS00671">
    <property type="entry name" value="D_2_HYDROXYACID_DH_3"/>
    <property type="match status" value="1"/>
</dbReference>
<feature type="domain" description="D-isomer specific 2-hydroxyacid dehydrogenase NAD-binding" evidence="6">
    <location>
        <begin position="114"/>
        <end position="292"/>
    </location>
</feature>
<dbReference type="GO" id="GO:0051287">
    <property type="term" value="F:NAD binding"/>
    <property type="evidence" value="ECO:0007669"/>
    <property type="project" value="InterPro"/>
</dbReference>
<evidence type="ECO:0000256" key="3">
    <source>
        <dbReference type="ARBA" id="ARBA00023027"/>
    </source>
</evidence>